<comment type="caution">
    <text evidence="1">The sequence shown here is derived from an EMBL/GenBank/DDBJ whole genome shotgun (WGS) entry which is preliminary data.</text>
</comment>
<evidence type="ECO:0000313" key="1">
    <source>
        <dbReference type="EMBL" id="MBI6875457.1"/>
    </source>
</evidence>
<gene>
    <name evidence="1" type="ORF">I6U51_22550</name>
</gene>
<organism evidence="1 2">
    <name type="scientific">Clostridium aciditolerans</name>
    <dbReference type="NCBI Taxonomy" id="339861"/>
    <lineage>
        <taxon>Bacteria</taxon>
        <taxon>Bacillati</taxon>
        <taxon>Bacillota</taxon>
        <taxon>Clostridia</taxon>
        <taxon>Eubacteriales</taxon>
        <taxon>Clostridiaceae</taxon>
        <taxon>Clostridium</taxon>
    </lineage>
</organism>
<dbReference type="EMBL" id="JAEEGB010000045">
    <property type="protein sequence ID" value="MBI6875457.1"/>
    <property type="molecule type" value="Genomic_DNA"/>
</dbReference>
<keyword evidence="2" id="KW-1185">Reference proteome</keyword>
<name>A0A934M5N4_9CLOT</name>
<protein>
    <submittedName>
        <fullName evidence="1">Uncharacterized protein</fullName>
    </submittedName>
</protein>
<dbReference type="AlphaFoldDB" id="A0A934M5N4"/>
<proteinExistence type="predicted"/>
<reference evidence="1" key="1">
    <citation type="submission" date="2020-12" db="EMBL/GenBank/DDBJ databases">
        <title>Clostridium thailandense sp. nov., a novel acetogenic bacterium isolated from peat land soil in Thailand.</title>
        <authorList>
            <person name="Chaikitkaew S."/>
            <person name="Birkeland N.K."/>
        </authorList>
    </citation>
    <scope>NUCLEOTIDE SEQUENCE</scope>
    <source>
        <strain evidence="1">DSM 17425</strain>
    </source>
</reference>
<sequence length="62" mass="7395">MREDILMLLSLEEIENTIKGLKIALEHIDKNKVDIDENMEERITDMLRKLLYVKTEYSNKVD</sequence>
<dbReference type="Proteomes" id="UP000622687">
    <property type="component" value="Unassembled WGS sequence"/>
</dbReference>
<dbReference type="RefSeq" id="WP_211144802.1">
    <property type="nucleotide sequence ID" value="NZ_JAEEGB010000045.1"/>
</dbReference>
<accession>A0A934M5N4</accession>
<evidence type="ECO:0000313" key="2">
    <source>
        <dbReference type="Proteomes" id="UP000622687"/>
    </source>
</evidence>